<dbReference type="EMBL" id="ABJB010814706">
    <property type="status" value="NOT_ANNOTATED_CDS"/>
    <property type="molecule type" value="Genomic_DNA"/>
</dbReference>
<dbReference type="SMART" id="SM00133">
    <property type="entry name" value="S_TK_X"/>
    <property type="match status" value="1"/>
</dbReference>
<dbReference type="Gene3D" id="3.30.200.20">
    <property type="entry name" value="Phosphorylase Kinase, domain 1"/>
    <property type="match status" value="1"/>
</dbReference>
<evidence type="ECO:0000256" key="8">
    <source>
        <dbReference type="ARBA" id="ARBA00022840"/>
    </source>
</evidence>
<reference evidence="19" key="2">
    <citation type="submission" date="2020-05" db="UniProtKB">
        <authorList>
            <consortium name="EnsemblMetazoa"/>
        </authorList>
    </citation>
    <scope>IDENTIFICATION</scope>
    <source>
        <strain evidence="19">wikel</strain>
    </source>
</reference>
<dbReference type="Pfam" id="PF00027">
    <property type="entry name" value="cNMP_binding"/>
    <property type="match status" value="2"/>
</dbReference>
<proteinExistence type="inferred from homology"/>
<keyword evidence="7 18" id="KW-0418">Kinase</keyword>
<dbReference type="FunFam" id="2.60.120.10:FF:000072">
    <property type="entry name" value="cGMP-dependent protein kinase"/>
    <property type="match status" value="1"/>
</dbReference>
<dbReference type="EMBL" id="ABJB010782958">
    <property type="status" value="NOT_ANNOTATED_CDS"/>
    <property type="molecule type" value="Genomic_DNA"/>
</dbReference>
<feature type="domain" description="Protein kinase" evidence="15">
    <location>
        <begin position="282"/>
        <end position="541"/>
    </location>
</feature>
<dbReference type="SMART" id="SM00220">
    <property type="entry name" value="S_TKc"/>
    <property type="match status" value="1"/>
</dbReference>
<dbReference type="PaxDb" id="6945-B7PRK0"/>
<comment type="catalytic activity">
    <reaction evidence="11">
        <text>L-seryl-[protein] + ATP = O-phospho-L-seryl-[protein] + ADP + H(+)</text>
        <dbReference type="Rhea" id="RHEA:17989"/>
        <dbReference type="Rhea" id="RHEA-COMP:9863"/>
        <dbReference type="Rhea" id="RHEA-COMP:11604"/>
        <dbReference type="ChEBI" id="CHEBI:15378"/>
        <dbReference type="ChEBI" id="CHEBI:29999"/>
        <dbReference type="ChEBI" id="CHEBI:30616"/>
        <dbReference type="ChEBI" id="CHEBI:83421"/>
        <dbReference type="ChEBI" id="CHEBI:456216"/>
        <dbReference type="EC" id="2.7.11.12"/>
    </reaction>
</comment>
<dbReference type="CDD" id="cd00038">
    <property type="entry name" value="CAP_ED"/>
    <property type="match status" value="2"/>
</dbReference>
<evidence type="ECO:0000256" key="13">
    <source>
        <dbReference type="PIRSR" id="PIRSR000559-2"/>
    </source>
</evidence>
<gene>
    <name evidence="18" type="ORF">IscW_ISCW007896</name>
</gene>
<dbReference type="Pfam" id="PF00069">
    <property type="entry name" value="Pkinase"/>
    <property type="match status" value="1"/>
</dbReference>
<dbReference type="InterPro" id="IPR000719">
    <property type="entry name" value="Prot_kinase_dom"/>
</dbReference>
<evidence type="ECO:0000256" key="3">
    <source>
        <dbReference type="ARBA" id="ARBA00022527"/>
    </source>
</evidence>
<sequence>RRSKQLIKDAIMENDFLKNLDSSQVREVVDCMYPQVFEAGTLVIRERDVGSHLYVSAEGELEVEKEDRVLGRMGPGKAFGELAILYNCTRTASVKAVTKAKVWVLDRRVFQAIMMKTGLQRQEENIQFLRSVPLLQTLSNEVLAKMSDVLEVDFYPAGVYIIRQGTSGDTFFIISHGSVKVTKRIEGTNQEEEIRILNRGDYFGEQALLRRVGTEDKRTANVVSLDPGVECLALDRDSFIQLIGDLRELQDKHYDDRLQLRPPQSKALEVDSEVKPIQLDDLEVLATLGIGGFGRVELVQYVQDRSRTFALKCLTKKHIVETQQQEHVLSEKALMMSCRHPFICRMFKTFRDEKYVYMLMEACLGGEVWSLLRDRGSFDEGTSRFYTGCVLEALQYLHDKGIVYRDLKPENMVLDSVGYAKLVDFGFSKRVPAGQKTWTFCGTPEYVAPEVVLNKGHDRAVDFWAVGVLMFELLAGTPPFAADDPMKTYNVILKGIDMLDFPRNMSRNAVSLIKRLCRENPSERLGYQKGGIMDIKKHKWFQSFDWDGLQARTLQPPFEPQIRGPADSSNFDVYPRNFEIPQDETSGWDEDF</sequence>
<dbReference type="PIRSF" id="PIRSF000559">
    <property type="entry name" value="cGMP-dep_kinase"/>
    <property type="match status" value="1"/>
</dbReference>
<dbReference type="EC" id="2.7.11.12" evidence="2"/>
<evidence type="ECO:0000259" key="16">
    <source>
        <dbReference type="PROSITE" id="PS50042"/>
    </source>
</evidence>
<dbReference type="InterPro" id="IPR017441">
    <property type="entry name" value="Protein_kinase_ATP_BS"/>
</dbReference>
<feature type="binding site" evidence="13">
    <location>
        <begin position="288"/>
        <end position="296"/>
    </location>
    <ligand>
        <name>ATP</name>
        <dbReference type="ChEBI" id="CHEBI:30616"/>
    </ligand>
</feature>
<keyword evidence="20" id="KW-1185">Reference proteome</keyword>
<evidence type="ECO:0000256" key="10">
    <source>
        <dbReference type="ARBA" id="ARBA00047298"/>
    </source>
</evidence>
<dbReference type="InterPro" id="IPR011009">
    <property type="entry name" value="Kinase-like_dom_sf"/>
</dbReference>
<dbReference type="VEuPathDB" id="VectorBase:ISCP_011677"/>
<dbReference type="PANTHER" id="PTHR24353:SF147">
    <property type="entry name" value="CGMP-DEPENDENT SERINE_THREONIN PROTEIN KINASE-RELATED"/>
    <property type="match status" value="1"/>
</dbReference>
<dbReference type="EMBL" id="DS773104">
    <property type="protein sequence ID" value="EEC09222.1"/>
    <property type="molecule type" value="Genomic_DNA"/>
</dbReference>
<dbReference type="FunFam" id="1.10.510.10:FF:000210">
    <property type="entry name" value="Non-specific serine/threonine protein kinase"/>
    <property type="match status" value="1"/>
</dbReference>
<dbReference type="PROSITE" id="PS51285">
    <property type="entry name" value="AGC_KINASE_CTER"/>
    <property type="match status" value="1"/>
</dbReference>
<keyword evidence="8 13" id="KW-0067">ATP-binding</keyword>
<feature type="active site" description="Proton acceptor" evidence="12">
    <location>
        <position position="406"/>
    </location>
</feature>
<evidence type="ECO:0000256" key="12">
    <source>
        <dbReference type="PIRSR" id="PIRSR000559-1"/>
    </source>
</evidence>
<evidence type="ECO:0000256" key="7">
    <source>
        <dbReference type="ARBA" id="ARBA00022777"/>
    </source>
</evidence>
<evidence type="ECO:0000256" key="4">
    <source>
        <dbReference type="ARBA" id="ARBA00022535"/>
    </source>
</evidence>
<dbReference type="GO" id="GO:0005524">
    <property type="term" value="F:ATP binding"/>
    <property type="evidence" value="ECO:0007669"/>
    <property type="project" value="UniProtKB-UniRule"/>
</dbReference>
<evidence type="ECO:0000259" key="17">
    <source>
        <dbReference type="PROSITE" id="PS51285"/>
    </source>
</evidence>
<dbReference type="PANTHER" id="PTHR24353">
    <property type="entry name" value="CYCLIC NUCLEOTIDE-DEPENDENT PROTEIN KINASE"/>
    <property type="match status" value="1"/>
</dbReference>
<dbReference type="FunFam" id="2.60.120.10:FF:000064">
    <property type="entry name" value="cGMP-dependent protein kinase, isozyme"/>
    <property type="match status" value="1"/>
</dbReference>
<evidence type="ECO:0000313" key="18">
    <source>
        <dbReference type="EMBL" id="EEC09222.1"/>
    </source>
</evidence>
<evidence type="ECO:0000256" key="11">
    <source>
        <dbReference type="ARBA" id="ARBA00047462"/>
    </source>
</evidence>
<feature type="binding site" evidence="13 14">
    <location>
        <position position="312"/>
    </location>
    <ligand>
        <name>ATP</name>
        <dbReference type="ChEBI" id="CHEBI:30616"/>
    </ligand>
</feature>
<dbReference type="AlphaFoldDB" id="B7PRK0"/>
<dbReference type="InterPro" id="IPR018490">
    <property type="entry name" value="cNMP-bd_dom_sf"/>
</dbReference>
<keyword evidence="9" id="KW-0142">cGMP-binding</keyword>
<dbReference type="PROSITE" id="PS50042">
    <property type="entry name" value="CNMP_BINDING_3"/>
    <property type="match status" value="2"/>
</dbReference>
<evidence type="ECO:0000256" key="1">
    <source>
        <dbReference type="ARBA" id="ARBA00006352"/>
    </source>
</evidence>
<evidence type="ECO:0000259" key="15">
    <source>
        <dbReference type="PROSITE" id="PS50011"/>
    </source>
</evidence>
<dbReference type="EMBL" id="ABJB011089181">
    <property type="status" value="NOT_ANNOTATED_CDS"/>
    <property type="molecule type" value="Genomic_DNA"/>
</dbReference>
<dbReference type="CDD" id="cd05572">
    <property type="entry name" value="STKc_cGK"/>
    <property type="match status" value="1"/>
</dbReference>
<feature type="domain" description="Cyclic nucleotide-binding" evidence="16">
    <location>
        <begin position="134"/>
        <end position="260"/>
    </location>
</feature>
<dbReference type="EMBL" id="ABJB010605367">
    <property type="status" value="NOT_ANNOTATED_CDS"/>
    <property type="molecule type" value="Genomic_DNA"/>
</dbReference>
<dbReference type="InterPro" id="IPR035014">
    <property type="entry name" value="STKc_cGK"/>
</dbReference>
<dbReference type="EMBL" id="ABJB010250096">
    <property type="status" value="NOT_ANNOTATED_CDS"/>
    <property type="molecule type" value="Genomic_DNA"/>
</dbReference>
<feature type="non-terminal residue" evidence="18">
    <location>
        <position position="1"/>
    </location>
</feature>
<dbReference type="Gene3D" id="2.60.120.10">
    <property type="entry name" value="Jelly Rolls"/>
    <property type="match status" value="2"/>
</dbReference>
<protein>
    <recommendedName>
        <fullName evidence="2">cGMP-dependent protein kinase</fullName>
        <ecNumber evidence="2">2.7.11.12</ecNumber>
    </recommendedName>
</protein>
<keyword evidence="5 18" id="KW-0808">Transferase</keyword>
<dbReference type="InterPro" id="IPR014710">
    <property type="entry name" value="RmlC-like_jellyroll"/>
</dbReference>
<dbReference type="PROSITE" id="PS00108">
    <property type="entry name" value="PROTEIN_KINASE_ST"/>
    <property type="match status" value="1"/>
</dbReference>
<dbReference type="FunCoup" id="B7PRK0">
    <property type="interactions" value="55"/>
</dbReference>
<evidence type="ECO:0000313" key="20">
    <source>
        <dbReference type="Proteomes" id="UP000001555"/>
    </source>
</evidence>
<organism>
    <name type="scientific">Ixodes scapularis</name>
    <name type="common">Black-legged tick</name>
    <name type="synonym">Deer tick</name>
    <dbReference type="NCBI Taxonomy" id="6945"/>
    <lineage>
        <taxon>Eukaryota</taxon>
        <taxon>Metazoa</taxon>
        <taxon>Ecdysozoa</taxon>
        <taxon>Arthropoda</taxon>
        <taxon>Chelicerata</taxon>
        <taxon>Arachnida</taxon>
        <taxon>Acari</taxon>
        <taxon>Parasitiformes</taxon>
        <taxon>Ixodida</taxon>
        <taxon>Ixodoidea</taxon>
        <taxon>Ixodidae</taxon>
        <taxon>Ixodinae</taxon>
        <taxon>Ixodes</taxon>
    </lineage>
</organism>
<dbReference type="VEuPathDB" id="VectorBase:ISCW007896"/>
<dbReference type="SUPFAM" id="SSF56112">
    <property type="entry name" value="Protein kinase-like (PK-like)"/>
    <property type="match status" value="1"/>
</dbReference>
<dbReference type="EnsemblMetazoa" id="ISCW007896-RA">
    <property type="protein sequence ID" value="ISCW007896-PA"/>
    <property type="gene ID" value="ISCW007896"/>
</dbReference>
<evidence type="ECO:0000256" key="5">
    <source>
        <dbReference type="ARBA" id="ARBA00022679"/>
    </source>
</evidence>
<dbReference type="HOGENOM" id="CLU_000288_73_2_1"/>
<reference evidence="18 20" key="1">
    <citation type="submission" date="2008-03" db="EMBL/GenBank/DDBJ databases">
        <title>Annotation of Ixodes scapularis.</title>
        <authorList>
            <consortium name="Ixodes scapularis Genome Project Consortium"/>
            <person name="Caler E."/>
            <person name="Hannick L.I."/>
            <person name="Bidwell S."/>
            <person name="Joardar V."/>
            <person name="Thiagarajan M."/>
            <person name="Amedeo P."/>
            <person name="Galinsky K.J."/>
            <person name="Schobel S."/>
            <person name="Inman J."/>
            <person name="Hostetler J."/>
            <person name="Miller J."/>
            <person name="Hammond M."/>
            <person name="Megy K."/>
            <person name="Lawson D."/>
            <person name="Kodira C."/>
            <person name="Sutton G."/>
            <person name="Meyer J."/>
            <person name="Hill C.A."/>
            <person name="Birren B."/>
            <person name="Nene V."/>
            <person name="Collins F."/>
            <person name="Alarcon-Chaidez F."/>
            <person name="Wikel S."/>
            <person name="Strausberg R."/>
        </authorList>
    </citation>
    <scope>NUCLEOTIDE SEQUENCE [LARGE SCALE GENOMIC DNA]</scope>
    <source>
        <strain evidence="20">Wikel</strain>
        <strain evidence="18">Wikel colony</strain>
    </source>
</reference>
<dbReference type="GO" id="GO:0030553">
    <property type="term" value="F:cGMP binding"/>
    <property type="evidence" value="ECO:0007669"/>
    <property type="project" value="UniProtKB-KW"/>
</dbReference>
<dbReference type="OrthoDB" id="63267at2759"/>
<dbReference type="EMBL" id="ABJB010561205">
    <property type="status" value="NOT_ANNOTATED_CDS"/>
    <property type="molecule type" value="Genomic_DNA"/>
</dbReference>
<dbReference type="EMBL" id="ABJB010244403">
    <property type="status" value="NOT_ANNOTATED_CDS"/>
    <property type="molecule type" value="Genomic_DNA"/>
</dbReference>
<dbReference type="EMBL" id="ABJB010954984">
    <property type="status" value="NOT_ANNOTATED_CDS"/>
    <property type="molecule type" value="Genomic_DNA"/>
</dbReference>
<evidence type="ECO:0000256" key="6">
    <source>
        <dbReference type="ARBA" id="ARBA00022741"/>
    </source>
</evidence>
<dbReference type="VEuPathDB" id="VectorBase:ISCI007896"/>
<dbReference type="Proteomes" id="UP000001555">
    <property type="component" value="Unassembled WGS sequence"/>
</dbReference>
<comment type="similarity">
    <text evidence="1">Belongs to the protein kinase superfamily. AGC Ser/Thr protein kinase family. cGMP subfamily.</text>
</comment>
<dbReference type="PROSITE" id="PS00107">
    <property type="entry name" value="PROTEIN_KINASE_ATP"/>
    <property type="match status" value="1"/>
</dbReference>
<dbReference type="STRING" id="6945.B7PRK0"/>
<feature type="domain" description="AGC-kinase C-terminal" evidence="17">
    <location>
        <begin position="542"/>
        <end position="592"/>
    </location>
</feature>
<name>B7PRK0_IXOSC</name>
<dbReference type="PROSITE" id="PS00889">
    <property type="entry name" value="CNMP_BINDING_2"/>
    <property type="match status" value="2"/>
</dbReference>
<dbReference type="PROSITE" id="PS50011">
    <property type="entry name" value="PROTEIN_KINASE_DOM"/>
    <property type="match status" value="1"/>
</dbReference>
<evidence type="ECO:0000256" key="2">
    <source>
        <dbReference type="ARBA" id="ARBA00012428"/>
    </source>
</evidence>
<dbReference type="InterPro" id="IPR000961">
    <property type="entry name" value="AGC-kinase_C"/>
</dbReference>
<dbReference type="InterPro" id="IPR002374">
    <property type="entry name" value="cGMP_dep_kinase"/>
</dbReference>
<dbReference type="GO" id="GO:0007165">
    <property type="term" value="P:signal transduction"/>
    <property type="evidence" value="ECO:0000318"/>
    <property type="project" value="GO_Central"/>
</dbReference>
<dbReference type="GO" id="GO:0005737">
    <property type="term" value="C:cytoplasm"/>
    <property type="evidence" value="ECO:0007669"/>
    <property type="project" value="UniProtKB-ARBA"/>
</dbReference>
<accession>B7PRK0</accession>
<dbReference type="SUPFAM" id="SSF51206">
    <property type="entry name" value="cAMP-binding domain-like"/>
    <property type="match status" value="2"/>
</dbReference>
<dbReference type="EMBL" id="ABJB010770811">
    <property type="status" value="NOT_ANNOTATED_CDS"/>
    <property type="molecule type" value="Genomic_DNA"/>
</dbReference>
<dbReference type="GO" id="GO:0004692">
    <property type="term" value="F:cGMP-dependent protein kinase activity"/>
    <property type="evidence" value="ECO:0007669"/>
    <property type="project" value="UniProtKB-EC"/>
</dbReference>
<keyword evidence="3" id="KW-0723">Serine/threonine-protein kinase</keyword>
<dbReference type="PROSITE" id="PS00888">
    <property type="entry name" value="CNMP_BINDING_1"/>
    <property type="match status" value="1"/>
</dbReference>
<comment type="catalytic activity">
    <reaction evidence="10">
        <text>L-threonyl-[protein] + ATP = O-phospho-L-threonyl-[protein] + ADP + H(+)</text>
        <dbReference type="Rhea" id="RHEA:46608"/>
        <dbReference type="Rhea" id="RHEA-COMP:11060"/>
        <dbReference type="Rhea" id="RHEA-COMP:11605"/>
        <dbReference type="ChEBI" id="CHEBI:15378"/>
        <dbReference type="ChEBI" id="CHEBI:30013"/>
        <dbReference type="ChEBI" id="CHEBI:30616"/>
        <dbReference type="ChEBI" id="CHEBI:61977"/>
        <dbReference type="ChEBI" id="CHEBI:456216"/>
        <dbReference type="EC" id="2.7.11.12"/>
    </reaction>
</comment>
<keyword evidence="6 13" id="KW-0547">Nucleotide-binding</keyword>
<dbReference type="SMART" id="SM00100">
    <property type="entry name" value="cNMP"/>
    <property type="match status" value="2"/>
</dbReference>
<evidence type="ECO:0000313" key="19">
    <source>
        <dbReference type="EnsemblMetazoa" id="ISCW007896-PA"/>
    </source>
</evidence>
<evidence type="ECO:0000256" key="9">
    <source>
        <dbReference type="ARBA" id="ARBA00022992"/>
    </source>
</evidence>
<dbReference type="InterPro" id="IPR000595">
    <property type="entry name" value="cNMP-bd_dom"/>
</dbReference>
<dbReference type="InterPro" id="IPR008271">
    <property type="entry name" value="Ser/Thr_kinase_AS"/>
</dbReference>
<feature type="domain" description="Cyclic nucleotide-binding" evidence="16">
    <location>
        <begin position="16"/>
        <end position="131"/>
    </location>
</feature>
<dbReference type="Gene3D" id="1.10.510.10">
    <property type="entry name" value="Transferase(Phosphotransferase) domain 1"/>
    <property type="match status" value="1"/>
</dbReference>
<keyword evidence="4" id="KW-0140">cGMP</keyword>
<dbReference type="PRINTS" id="PR00104">
    <property type="entry name" value="CGMPKINASE"/>
</dbReference>
<dbReference type="EMBL" id="ABJB010477177">
    <property type="status" value="NOT_ANNOTATED_CDS"/>
    <property type="molecule type" value="Genomic_DNA"/>
</dbReference>
<evidence type="ECO:0000256" key="14">
    <source>
        <dbReference type="PROSITE-ProRule" id="PRU10141"/>
    </source>
</evidence>
<dbReference type="InterPro" id="IPR018488">
    <property type="entry name" value="cNMP-bd_CS"/>
</dbReference>